<accession>A0A9D4L4Q8</accession>
<gene>
    <name evidence="1" type="ORF">DPMN_093784</name>
</gene>
<evidence type="ECO:0000313" key="1">
    <source>
        <dbReference type="EMBL" id="KAH3851304.1"/>
    </source>
</evidence>
<reference evidence="1" key="1">
    <citation type="journal article" date="2019" name="bioRxiv">
        <title>The Genome of the Zebra Mussel, Dreissena polymorpha: A Resource for Invasive Species Research.</title>
        <authorList>
            <person name="McCartney M.A."/>
            <person name="Auch B."/>
            <person name="Kono T."/>
            <person name="Mallez S."/>
            <person name="Zhang Y."/>
            <person name="Obille A."/>
            <person name="Becker A."/>
            <person name="Abrahante J.E."/>
            <person name="Garbe J."/>
            <person name="Badalamenti J.P."/>
            <person name="Herman A."/>
            <person name="Mangelson H."/>
            <person name="Liachko I."/>
            <person name="Sullivan S."/>
            <person name="Sone E.D."/>
            <person name="Koren S."/>
            <person name="Silverstein K.A.T."/>
            <person name="Beckman K.B."/>
            <person name="Gohl D.M."/>
        </authorList>
    </citation>
    <scope>NUCLEOTIDE SEQUENCE</scope>
    <source>
        <strain evidence="1">Duluth1</strain>
        <tissue evidence="1">Whole animal</tissue>
    </source>
</reference>
<protein>
    <submittedName>
        <fullName evidence="1">Uncharacterized protein</fullName>
    </submittedName>
</protein>
<name>A0A9D4L4Q8_DREPO</name>
<proteinExistence type="predicted"/>
<reference evidence="1" key="2">
    <citation type="submission" date="2020-11" db="EMBL/GenBank/DDBJ databases">
        <authorList>
            <person name="McCartney M.A."/>
            <person name="Auch B."/>
            <person name="Kono T."/>
            <person name="Mallez S."/>
            <person name="Becker A."/>
            <person name="Gohl D.M."/>
            <person name="Silverstein K.A.T."/>
            <person name="Koren S."/>
            <person name="Bechman K.B."/>
            <person name="Herman A."/>
            <person name="Abrahante J.E."/>
            <person name="Garbe J."/>
        </authorList>
    </citation>
    <scope>NUCLEOTIDE SEQUENCE</scope>
    <source>
        <strain evidence="1">Duluth1</strain>
        <tissue evidence="1">Whole animal</tissue>
    </source>
</reference>
<dbReference type="EMBL" id="JAIWYP010000003">
    <property type="protein sequence ID" value="KAH3851304.1"/>
    <property type="molecule type" value="Genomic_DNA"/>
</dbReference>
<dbReference type="AlphaFoldDB" id="A0A9D4L4Q8"/>
<sequence length="83" mass="9053">MSADQVKSHCKVNERIVKRHTLFSSLSLELAYCKDHVGGGSVGAESTLGFRIDSCCMGLKSVKEYASKDLPNHAQQRDVSVVV</sequence>
<evidence type="ECO:0000313" key="2">
    <source>
        <dbReference type="Proteomes" id="UP000828390"/>
    </source>
</evidence>
<keyword evidence="2" id="KW-1185">Reference proteome</keyword>
<organism evidence="1 2">
    <name type="scientific">Dreissena polymorpha</name>
    <name type="common">Zebra mussel</name>
    <name type="synonym">Mytilus polymorpha</name>
    <dbReference type="NCBI Taxonomy" id="45954"/>
    <lineage>
        <taxon>Eukaryota</taxon>
        <taxon>Metazoa</taxon>
        <taxon>Spiralia</taxon>
        <taxon>Lophotrochozoa</taxon>
        <taxon>Mollusca</taxon>
        <taxon>Bivalvia</taxon>
        <taxon>Autobranchia</taxon>
        <taxon>Heteroconchia</taxon>
        <taxon>Euheterodonta</taxon>
        <taxon>Imparidentia</taxon>
        <taxon>Neoheterodontei</taxon>
        <taxon>Myida</taxon>
        <taxon>Dreissenoidea</taxon>
        <taxon>Dreissenidae</taxon>
        <taxon>Dreissena</taxon>
    </lineage>
</organism>
<dbReference type="Proteomes" id="UP000828390">
    <property type="component" value="Unassembled WGS sequence"/>
</dbReference>
<comment type="caution">
    <text evidence="1">The sequence shown here is derived from an EMBL/GenBank/DDBJ whole genome shotgun (WGS) entry which is preliminary data.</text>
</comment>